<keyword evidence="2" id="KW-1185">Reference proteome</keyword>
<gene>
    <name evidence="1" type="ORF">Vau01_057300</name>
</gene>
<organism evidence="1 2">
    <name type="scientific">Virgisporangium aurantiacum</name>
    <dbReference type="NCBI Taxonomy" id="175570"/>
    <lineage>
        <taxon>Bacteria</taxon>
        <taxon>Bacillati</taxon>
        <taxon>Actinomycetota</taxon>
        <taxon>Actinomycetes</taxon>
        <taxon>Micromonosporales</taxon>
        <taxon>Micromonosporaceae</taxon>
        <taxon>Virgisporangium</taxon>
    </lineage>
</organism>
<dbReference type="AlphaFoldDB" id="A0A8J3Z6C0"/>
<dbReference type="EMBL" id="BOPG01000034">
    <property type="protein sequence ID" value="GIJ58214.1"/>
    <property type="molecule type" value="Genomic_DNA"/>
</dbReference>
<dbReference type="RefSeq" id="WP_203998620.1">
    <property type="nucleotide sequence ID" value="NZ_BOPG01000034.1"/>
</dbReference>
<dbReference type="Proteomes" id="UP000612585">
    <property type="component" value="Unassembled WGS sequence"/>
</dbReference>
<name>A0A8J3Z6C0_9ACTN</name>
<evidence type="ECO:0000313" key="2">
    <source>
        <dbReference type="Proteomes" id="UP000612585"/>
    </source>
</evidence>
<reference evidence="1" key="1">
    <citation type="submission" date="2021-01" db="EMBL/GenBank/DDBJ databases">
        <title>Whole genome shotgun sequence of Virgisporangium aurantiacum NBRC 16421.</title>
        <authorList>
            <person name="Komaki H."/>
            <person name="Tamura T."/>
        </authorList>
    </citation>
    <scope>NUCLEOTIDE SEQUENCE</scope>
    <source>
        <strain evidence="1">NBRC 16421</strain>
    </source>
</reference>
<accession>A0A8J3Z6C0</accession>
<comment type="caution">
    <text evidence="1">The sequence shown here is derived from an EMBL/GenBank/DDBJ whole genome shotgun (WGS) entry which is preliminary data.</text>
</comment>
<evidence type="ECO:0000313" key="1">
    <source>
        <dbReference type="EMBL" id="GIJ58214.1"/>
    </source>
</evidence>
<proteinExistence type="predicted"/>
<sequence length="224" mass="23310">MRLTHRLAVLTVVGGTLAGLILVAPTVAAAKGASGCVVEERGGRSTDPEGATRGPFRCAAGTWGYGEGALVTTDRLIVDAAGALRIDTFTMSERSGNLTFGDLSTLAQLVSGDPAARIDRAVVTARSDKPPTQAQIDAVLAGKHVDGITVLGTVDQPDARMTLGDLVAGSGGSGPKSVYFNARSFLDDIIDWFVDLVRSIVDWVVAHCDTYVDGNGSVHVVCVW</sequence>
<protein>
    <submittedName>
        <fullName evidence="1">Uncharacterized protein</fullName>
    </submittedName>
</protein>